<name>A0A1S8MYF5_CLOSA</name>
<dbReference type="EMBL" id="LZYZ01000007">
    <property type="protein sequence ID" value="OOM09217.1"/>
    <property type="molecule type" value="Genomic_DNA"/>
</dbReference>
<sequence length="69" mass="7918">MTPKVMGSLFCVFVKLSNGIKSIEHNVFGINHLRRVAIPKSIIIRHVKINNNFDLPWMFVIRQGGELRS</sequence>
<dbReference type="AlphaFoldDB" id="A0A1S8MYF5"/>
<proteinExistence type="predicted"/>
<evidence type="ECO:0000313" key="2">
    <source>
        <dbReference type="Proteomes" id="UP000191154"/>
    </source>
</evidence>
<organism evidence="1 2">
    <name type="scientific">Clostridium saccharobutylicum</name>
    <dbReference type="NCBI Taxonomy" id="169679"/>
    <lineage>
        <taxon>Bacteria</taxon>
        <taxon>Bacillati</taxon>
        <taxon>Bacillota</taxon>
        <taxon>Clostridia</taxon>
        <taxon>Eubacteriales</taxon>
        <taxon>Clostridiaceae</taxon>
        <taxon>Clostridium</taxon>
    </lineage>
</organism>
<comment type="caution">
    <text evidence="1">The sequence shown here is derived from an EMBL/GenBank/DDBJ whole genome shotgun (WGS) entry which is preliminary data.</text>
</comment>
<protein>
    <submittedName>
        <fullName evidence="1">Uncharacterized protein</fullName>
    </submittedName>
</protein>
<gene>
    <name evidence="1" type="ORF">CLOSAC_34970</name>
</gene>
<reference evidence="1 2" key="1">
    <citation type="submission" date="2016-05" db="EMBL/GenBank/DDBJ databases">
        <title>Microbial solvent formation.</title>
        <authorList>
            <person name="Poehlein A."/>
            <person name="Montoya Solano J.D."/>
            <person name="Flitsch S."/>
            <person name="Krabben P."/>
            <person name="Duerre P."/>
            <person name="Daniel R."/>
        </authorList>
    </citation>
    <scope>NUCLEOTIDE SEQUENCE [LARGE SCALE GENOMIC DNA]</scope>
    <source>
        <strain evidence="1 2">L1-8</strain>
    </source>
</reference>
<dbReference type="Proteomes" id="UP000191154">
    <property type="component" value="Unassembled WGS sequence"/>
</dbReference>
<evidence type="ECO:0000313" key="1">
    <source>
        <dbReference type="EMBL" id="OOM09217.1"/>
    </source>
</evidence>
<accession>A0A1S8MYF5</accession>